<comment type="caution">
    <text evidence="1">The sequence shown here is derived from an EMBL/GenBank/DDBJ whole genome shotgun (WGS) entry which is preliminary data.</text>
</comment>
<proteinExistence type="predicted"/>
<evidence type="ECO:0000313" key="2">
    <source>
        <dbReference type="Proteomes" id="UP001054837"/>
    </source>
</evidence>
<protein>
    <submittedName>
        <fullName evidence="1">Uncharacterized protein</fullName>
    </submittedName>
</protein>
<organism evidence="1 2">
    <name type="scientific">Caerostris darwini</name>
    <dbReference type="NCBI Taxonomy" id="1538125"/>
    <lineage>
        <taxon>Eukaryota</taxon>
        <taxon>Metazoa</taxon>
        <taxon>Ecdysozoa</taxon>
        <taxon>Arthropoda</taxon>
        <taxon>Chelicerata</taxon>
        <taxon>Arachnida</taxon>
        <taxon>Araneae</taxon>
        <taxon>Araneomorphae</taxon>
        <taxon>Entelegynae</taxon>
        <taxon>Araneoidea</taxon>
        <taxon>Araneidae</taxon>
        <taxon>Caerostris</taxon>
    </lineage>
</organism>
<keyword evidence="2" id="KW-1185">Reference proteome</keyword>
<dbReference type="AlphaFoldDB" id="A0AAV4RYR0"/>
<gene>
    <name evidence="1" type="ORF">CDAR_128361</name>
</gene>
<sequence>MNPSRIEWLFAHDLMNFAMKDRDLFWVPATVVTFYRITSPTVFTVDVGRAVRKFTISVKVRTKKKFKLIYESGLSTSLQFEMFMRNYALVHFTNEFSSRNFLPFVLLLRILPSDFTSMVPWKRQIMQSHLLQKF</sequence>
<dbReference type="Proteomes" id="UP001054837">
    <property type="component" value="Unassembled WGS sequence"/>
</dbReference>
<name>A0AAV4RYR0_9ARAC</name>
<dbReference type="EMBL" id="BPLQ01006920">
    <property type="protein sequence ID" value="GIY26234.1"/>
    <property type="molecule type" value="Genomic_DNA"/>
</dbReference>
<evidence type="ECO:0000313" key="1">
    <source>
        <dbReference type="EMBL" id="GIY26234.1"/>
    </source>
</evidence>
<reference evidence="1 2" key="1">
    <citation type="submission" date="2021-06" db="EMBL/GenBank/DDBJ databases">
        <title>Caerostris darwini draft genome.</title>
        <authorList>
            <person name="Kono N."/>
            <person name="Arakawa K."/>
        </authorList>
    </citation>
    <scope>NUCLEOTIDE SEQUENCE [LARGE SCALE GENOMIC DNA]</scope>
</reference>
<accession>A0AAV4RYR0</accession>